<sequence length="507" mass="54278">MTSLQNLFVAKLPRNLTDADLEQIFVEYNPTSAKVMLDTTTGKSKGFGFVLFGSEEAGRRAYENLNKTHVALHGHNFNLCIFPSKHDGKMATEESNALYVRNIPLKLSQLEVEQFLRRFGLLTYCAMREDNFGGNVWVVYAEFDTVESAKSALTSLHGNRSYFNTSVAILAKYADSEEAKRERRRRREQLQADQQHIEATNNTKSPANGTGSTKGFAYHGHSAPAAPPPPPPPPPPMHTSTHTSQKSKAIPHSYSTPEMHMGGVGASLHPPPFASTSHHFSHGRCSGAPPPSGLGKPAAPPASLILAQSTPHQPLPTQGTLSQPQQPRTPSSVGSFLNVSFNPTTANNLGSNFTHFGCLEHTPTRSSPPTPLNFSFGPEMENCGALPNGPPSGTTAMLDVSGHAPVTPVRRNSNLSTSGSYRHNPYAPVTPLSSARNSTGPSTPIVSSIAYPAAPHGNMHFGASHHLQGSLVGSYPPGHAMCTTSSHFARRGSNAYLAAPSSSNDPK</sequence>
<evidence type="ECO:0000256" key="2">
    <source>
        <dbReference type="ARBA" id="ARBA00022884"/>
    </source>
</evidence>
<keyword evidence="1" id="KW-0677">Repeat</keyword>
<keyword evidence="2 3" id="KW-0694">RNA-binding</keyword>
<feature type="region of interest" description="Disordered" evidence="4">
    <location>
        <begin position="404"/>
        <end position="443"/>
    </location>
</feature>
<evidence type="ECO:0000313" key="7">
    <source>
        <dbReference type="Proteomes" id="UP000674318"/>
    </source>
</evidence>
<dbReference type="SMART" id="SM00360">
    <property type="entry name" value="RRM"/>
    <property type="match status" value="2"/>
</dbReference>
<dbReference type="InterPro" id="IPR000504">
    <property type="entry name" value="RRM_dom"/>
</dbReference>
<feature type="compositionally biased region" description="Pro residues" evidence="4">
    <location>
        <begin position="225"/>
        <end position="237"/>
    </location>
</feature>
<feature type="compositionally biased region" description="Polar residues" evidence="4">
    <location>
        <begin position="410"/>
        <end position="421"/>
    </location>
</feature>
<dbReference type="EMBL" id="JAFJZO010000030">
    <property type="protein sequence ID" value="KAG5498714.1"/>
    <property type="molecule type" value="Genomic_DNA"/>
</dbReference>
<keyword evidence="7" id="KW-1185">Reference proteome</keyword>
<name>A0A836HWA9_9TRYP</name>
<dbReference type="Pfam" id="PF00076">
    <property type="entry name" value="RRM_1"/>
    <property type="match status" value="2"/>
</dbReference>
<dbReference type="KEGG" id="phet:94289101"/>
<dbReference type="InterPro" id="IPR035979">
    <property type="entry name" value="RBD_domain_sf"/>
</dbReference>
<gene>
    <name evidence="6" type="ORF">JKF63_03002</name>
</gene>
<dbReference type="PROSITE" id="PS50102">
    <property type="entry name" value="RRM"/>
    <property type="match status" value="2"/>
</dbReference>
<dbReference type="AlphaFoldDB" id="A0A836HWA9"/>
<evidence type="ECO:0000256" key="4">
    <source>
        <dbReference type="SAM" id="MobiDB-lite"/>
    </source>
</evidence>
<dbReference type="GO" id="GO:0003723">
    <property type="term" value="F:RNA binding"/>
    <property type="evidence" value="ECO:0007669"/>
    <property type="project" value="UniProtKB-UniRule"/>
</dbReference>
<dbReference type="InterPro" id="IPR012677">
    <property type="entry name" value="Nucleotide-bd_a/b_plait_sf"/>
</dbReference>
<feature type="compositionally biased region" description="Polar residues" evidence="4">
    <location>
        <begin position="431"/>
        <end position="443"/>
    </location>
</feature>
<dbReference type="PANTHER" id="PTHR24012">
    <property type="entry name" value="RNA BINDING PROTEIN"/>
    <property type="match status" value="1"/>
</dbReference>
<accession>A0A836HWA9</accession>
<organism evidence="6 7">
    <name type="scientific">Porcisia hertigi</name>
    <dbReference type="NCBI Taxonomy" id="2761500"/>
    <lineage>
        <taxon>Eukaryota</taxon>
        <taxon>Discoba</taxon>
        <taxon>Euglenozoa</taxon>
        <taxon>Kinetoplastea</taxon>
        <taxon>Metakinetoplastina</taxon>
        <taxon>Trypanosomatida</taxon>
        <taxon>Trypanosomatidae</taxon>
        <taxon>Leishmaniinae</taxon>
        <taxon>Porcisia</taxon>
    </lineage>
</organism>
<feature type="compositionally biased region" description="Polar residues" evidence="4">
    <location>
        <begin position="238"/>
        <end position="247"/>
    </location>
</feature>
<proteinExistence type="predicted"/>
<dbReference type="FunFam" id="3.30.70.330:FF:001043">
    <property type="entry name" value="RNA-binding protein, putative"/>
    <property type="match status" value="1"/>
</dbReference>
<dbReference type="Proteomes" id="UP000674318">
    <property type="component" value="Unassembled WGS sequence"/>
</dbReference>
<dbReference type="FunFam" id="3.30.70.330:FF:001110">
    <property type="entry name" value="RNA-binding protein, putative"/>
    <property type="match status" value="1"/>
</dbReference>
<feature type="domain" description="RRM" evidence="5">
    <location>
        <begin position="5"/>
        <end position="84"/>
    </location>
</feature>
<evidence type="ECO:0000256" key="3">
    <source>
        <dbReference type="PROSITE-ProRule" id="PRU00176"/>
    </source>
</evidence>
<dbReference type="SUPFAM" id="SSF54928">
    <property type="entry name" value="RNA-binding domain, RBD"/>
    <property type="match status" value="1"/>
</dbReference>
<dbReference type="GeneID" id="94289101"/>
<protein>
    <recommendedName>
        <fullName evidence="5">RRM domain-containing protein</fullName>
    </recommendedName>
</protein>
<dbReference type="OrthoDB" id="271725at2759"/>
<dbReference type="RefSeq" id="XP_067755468.1">
    <property type="nucleotide sequence ID" value="XM_067899024.1"/>
</dbReference>
<reference evidence="6 7" key="1">
    <citation type="submission" date="2021-02" db="EMBL/GenBank/DDBJ databases">
        <title>Porcisia hertigi Genome sequencing and assembly.</title>
        <authorList>
            <person name="Almutairi H."/>
            <person name="Gatherer D."/>
        </authorList>
    </citation>
    <scope>NUCLEOTIDE SEQUENCE [LARGE SCALE GENOMIC DNA]</scope>
    <source>
        <strain evidence="6 7">C119</strain>
    </source>
</reference>
<feature type="domain" description="RRM" evidence="5">
    <location>
        <begin position="96"/>
        <end position="176"/>
    </location>
</feature>
<evidence type="ECO:0000259" key="5">
    <source>
        <dbReference type="PROSITE" id="PS50102"/>
    </source>
</evidence>
<feature type="compositionally biased region" description="Polar residues" evidence="4">
    <location>
        <begin position="306"/>
        <end position="338"/>
    </location>
</feature>
<dbReference type="Gene3D" id="3.30.70.330">
    <property type="match status" value="2"/>
</dbReference>
<evidence type="ECO:0000256" key="1">
    <source>
        <dbReference type="ARBA" id="ARBA00022737"/>
    </source>
</evidence>
<feature type="region of interest" description="Disordered" evidence="4">
    <location>
        <begin position="175"/>
        <end position="338"/>
    </location>
</feature>
<dbReference type="CDD" id="cd00590">
    <property type="entry name" value="RRM_SF"/>
    <property type="match status" value="1"/>
</dbReference>
<evidence type="ECO:0000313" key="6">
    <source>
        <dbReference type="EMBL" id="KAG5498714.1"/>
    </source>
</evidence>
<feature type="compositionally biased region" description="Polar residues" evidence="4">
    <location>
        <begin position="191"/>
        <end position="213"/>
    </location>
</feature>
<comment type="caution">
    <text evidence="6">The sequence shown here is derived from an EMBL/GenBank/DDBJ whole genome shotgun (WGS) entry which is preliminary data.</text>
</comment>